<feature type="compositionally biased region" description="Basic and acidic residues" evidence="1">
    <location>
        <begin position="377"/>
        <end position="391"/>
    </location>
</feature>
<name>A0AAV9VWS7_9PEZI</name>
<feature type="region of interest" description="Disordered" evidence="1">
    <location>
        <begin position="1"/>
        <end position="139"/>
    </location>
</feature>
<proteinExistence type="predicted"/>
<accession>A0AAV9VWS7</accession>
<feature type="region of interest" description="Disordered" evidence="1">
    <location>
        <begin position="282"/>
        <end position="314"/>
    </location>
</feature>
<feature type="compositionally biased region" description="Basic and acidic residues" evidence="1">
    <location>
        <begin position="97"/>
        <end position="110"/>
    </location>
</feature>
<evidence type="ECO:0000313" key="2">
    <source>
        <dbReference type="EMBL" id="KAK6498323.1"/>
    </source>
</evidence>
<organism evidence="2 3">
    <name type="scientific">Arthrobotrys musiformis</name>
    <dbReference type="NCBI Taxonomy" id="47236"/>
    <lineage>
        <taxon>Eukaryota</taxon>
        <taxon>Fungi</taxon>
        <taxon>Dikarya</taxon>
        <taxon>Ascomycota</taxon>
        <taxon>Pezizomycotina</taxon>
        <taxon>Orbiliomycetes</taxon>
        <taxon>Orbiliales</taxon>
        <taxon>Orbiliaceae</taxon>
        <taxon>Arthrobotrys</taxon>
    </lineage>
</organism>
<feature type="region of interest" description="Disordered" evidence="1">
    <location>
        <begin position="358"/>
        <end position="391"/>
    </location>
</feature>
<keyword evidence="3" id="KW-1185">Reference proteome</keyword>
<evidence type="ECO:0000256" key="1">
    <source>
        <dbReference type="SAM" id="MobiDB-lite"/>
    </source>
</evidence>
<gene>
    <name evidence="2" type="ORF">TWF481_010914</name>
</gene>
<feature type="region of interest" description="Disordered" evidence="1">
    <location>
        <begin position="161"/>
        <end position="192"/>
    </location>
</feature>
<dbReference type="EMBL" id="JAVHJL010000008">
    <property type="protein sequence ID" value="KAK6498323.1"/>
    <property type="molecule type" value="Genomic_DNA"/>
</dbReference>
<sequence>MAGLLRKLSECCSGRRDRDSDSEESEVNDTRILPHRMRNENLKGILKKPTAADTHGIPKSQNDATDRKAEVPRTKSDSDKPKSPQPIGLEALVPDPFKPRKDPFHRDGKNNDSTFIISPGSNFPVSGAAPPAVNDTEDETSLENILPEELLSPIPKTLARTAKIDESKSKASLGNTYPEDLPPPLPQSLASTENFDDCENEASLGNVLPEELLAPHAQTPVSAQPTPNKMDRHFSTVKEEDTQTTRPEDQVIIPYGDATVGLDPADGNADSDDDIDLVIPSRPSHRRCPLGSMNLAGRSSAREGGEGGPLVPQRDTRRDGVIFLTQEQAAIYCPNRDVVTAEDTTVILRYYRAEELLRQSRIKEEEMEQEEDTDESQTEKPDVEERKPKEE</sequence>
<protein>
    <submittedName>
        <fullName evidence="2">Uncharacterized protein</fullName>
    </submittedName>
</protein>
<feature type="compositionally biased region" description="Basic and acidic residues" evidence="1">
    <location>
        <begin position="7"/>
        <end position="19"/>
    </location>
</feature>
<feature type="compositionally biased region" description="Basic and acidic residues" evidence="1">
    <location>
        <begin position="64"/>
        <end position="82"/>
    </location>
</feature>
<reference evidence="2 3" key="1">
    <citation type="submission" date="2023-08" db="EMBL/GenBank/DDBJ databases">
        <authorList>
            <person name="Palmer J.M."/>
        </authorList>
    </citation>
    <scope>NUCLEOTIDE SEQUENCE [LARGE SCALE GENOMIC DNA]</scope>
    <source>
        <strain evidence="2 3">TWF481</strain>
    </source>
</reference>
<feature type="compositionally biased region" description="Acidic residues" evidence="1">
    <location>
        <begin position="365"/>
        <end position="376"/>
    </location>
</feature>
<dbReference type="AlphaFoldDB" id="A0AAV9VWS7"/>
<feature type="compositionally biased region" description="Polar residues" evidence="1">
    <location>
        <begin position="111"/>
        <end position="124"/>
    </location>
</feature>
<evidence type="ECO:0000313" key="3">
    <source>
        <dbReference type="Proteomes" id="UP001370758"/>
    </source>
</evidence>
<dbReference type="Proteomes" id="UP001370758">
    <property type="component" value="Unassembled WGS sequence"/>
</dbReference>
<comment type="caution">
    <text evidence="2">The sequence shown here is derived from an EMBL/GenBank/DDBJ whole genome shotgun (WGS) entry which is preliminary data.</text>
</comment>